<dbReference type="EMBL" id="BART01013828">
    <property type="protein sequence ID" value="GAG81629.1"/>
    <property type="molecule type" value="Genomic_DNA"/>
</dbReference>
<dbReference type="Pfam" id="PF11013">
    <property type="entry name" value="DUF2851"/>
    <property type="match status" value="1"/>
</dbReference>
<dbReference type="InterPro" id="IPR021272">
    <property type="entry name" value="DUF2851"/>
</dbReference>
<dbReference type="AlphaFoldDB" id="X1AHY7"/>
<accession>X1AHY7</accession>
<protein>
    <submittedName>
        <fullName evidence="1">Uncharacterized protein</fullName>
    </submittedName>
</protein>
<name>X1AHY7_9ZZZZ</name>
<reference evidence="1" key="1">
    <citation type="journal article" date="2014" name="Front. Microbiol.">
        <title>High frequency of phylogenetically diverse reductive dehalogenase-homologous genes in deep subseafloor sedimentary metagenomes.</title>
        <authorList>
            <person name="Kawai M."/>
            <person name="Futagami T."/>
            <person name="Toyoda A."/>
            <person name="Takaki Y."/>
            <person name="Nishi S."/>
            <person name="Hori S."/>
            <person name="Arai W."/>
            <person name="Tsubouchi T."/>
            <person name="Morono Y."/>
            <person name="Uchiyama I."/>
            <person name="Ito T."/>
            <person name="Fujiyama A."/>
            <person name="Inagaki F."/>
            <person name="Takami H."/>
        </authorList>
    </citation>
    <scope>NUCLEOTIDE SEQUENCE</scope>
    <source>
        <strain evidence="1">Expedition CK06-06</strain>
    </source>
</reference>
<sequence length="58" mass="6590">MKLMNNLPESQIVKIWQHQLLDRTDLTTEEGEPIRIIYPGRINDDQGADLLDAVIATS</sequence>
<proteinExistence type="predicted"/>
<gene>
    <name evidence="1" type="ORF">S01H4_28026</name>
</gene>
<organism evidence="1">
    <name type="scientific">marine sediment metagenome</name>
    <dbReference type="NCBI Taxonomy" id="412755"/>
    <lineage>
        <taxon>unclassified sequences</taxon>
        <taxon>metagenomes</taxon>
        <taxon>ecological metagenomes</taxon>
    </lineage>
</organism>
<evidence type="ECO:0000313" key="1">
    <source>
        <dbReference type="EMBL" id="GAG81629.1"/>
    </source>
</evidence>
<comment type="caution">
    <text evidence="1">The sequence shown here is derived from an EMBL/GenBank/DDBJ whole genome shotgun (WGS) entry which is preliminary data.</text>
</comment>
<feature type="non-terminal residue" evidence="1">
    <location>
        <position position="58"/>
    </location>
</feature>